<keyword evidence="4" id="KW-0521">NADP</keyword>
<evidence type="ECO:0000256" key="2">
    <source>
        <dbReference type="ARBA" id="ARBA00008974"/>
    </source>
</evidence>
<dbReference type="EMBL" id="JAKNSF020000013">
    <property type="protein sequence ID" value="KAK7735485.1"/>
    <property type="molecule type" value="Genomic_DNA"/>
</dbReference>
<dbReference type="CDD" id="cd11482">
    <property type="entry name" value="SLC-NCS1sbd_NRT1-like"/>
    <property type="match status" value="1"/>
</dbReference>
<dbReference type="Gene3D" id="1.10.4160.10">
    <property type="entry name" value="Hydantoin permease"/>
    <property type="match status" value="1"/>
</dbReference>
<comment type="subcellular location">
    <subcellularLocation>
        <location evidence="1">Membrane</location>
        <topology evidence="1">Multi-pass membrane protein</topology>
    </subcellularLocation>
</comment>
<dbReference type="PANTHER" id="PTHR30618:SF4">
    <property type="entry name" value="ALLANTOIN PERMEASE"/>
    <property type="match status" value="1"/>
</dbReference>
<dbReference type="InterPro" id="IPR012681">
    <property type="entry name" value="NCS1"/>
</dbReference>
<evidence type="ECO:0000313" key="8">
    <source>
        <dbReference type="EMBL" id="KAK7735485.1"/>
    </source>
</evidence>
<dbReference type="InterPro" id="IPR001248">
    <property type="entry name" value="Pur-cyt_permease"/>
</dbReference>
<dbReference type="Proteomes" id="UP001430848">
    <property type="component" value="Unassembled WGS sequence"/>
</dbReference>
<feature type="transmembrane region" description="Helical" evidence="7">
    <location>
        <begin position="370"/>
        <end position="392"/>
    </location>
</feature>
<keyword evidence="5 7" id="KW-1133">Transmembrane helix</keyword>
<feature type="transmembrane region" description="Helical" evidence="7">
    <location>
        <begin position="236"/>
        <end position="255"/>
    </location>
</feature>
<dbReference type="SUPFAM" id="SSF51735">
    <property type="entry name" value="NAD(P)-binding Rossmann-fold domains"/>
    <property type="match status" value="1"/>
</dbReference>
<keyword evidence="6 7" id="KW-0472">Membrane</keyword>
<feature type="transmembrane region" description="Helical" evidence="7">
    <location>
        <begin position="276"/>
        <end position="301"/>
    </location>
</feature>
<proteinExistence type="inferred from homology"/>
<protein>
    <recommendedName>
        <fullName evidence="10">Uracil permease</fullName>
    </recommendedName>
</protein>
<evidence type="ECO:0000256" key="6">
    <source>
        <dbReference type="ARBA" id="ARBA00023136"/>
    </source>
</evidence>
<comment type="caution">
    <text evidence="8">The sequence shown here is derived from an EMBL/GenBank/DDBJ whole genome shotgun (WGS) entry which is preliminary data.</text>
</comment>
<dbReference type="InterPro" id="IPR002347">
    <property type="entry name" value="SDR_fam"/>
</dbReference>
<dbReference type="PANTHER" id="PTHR30618">
    <property type="entry name" value="NCS1 FAMILY PURINE/PYRIMIDINE TRANSPORTER"/>
    <property type="match status" value="1"/>
</dbReference>
<comment type="similarity">
    <text evidence="2">Belongs to the purine-cytosine permease (2.A.39) family.</text>
</comment>
<evidence type="ECO:0000256" key="5">
    <source>
        <dbReference type="ARBA" id="ARBA00022989"/>
    </source>
</evidence>
<evidence type="ECO:0000256" key="4">
    <source>
        <dbReference type="ARBA" id="ARBA00022857"/>
    </source>
</evidence>
<feature type="transmembrane region" description="Helical" evidence="7">
    <location>
        <begin position="69"/>
        <end position="90"/>
    </location>
</feature>
<reference evidence="8 9" key="1">
    <citation type="submission" date="2024-02" db="EMBL/GenBank/DDBJ databases">
        <title>De novo assembly and annotation of 12 fungi associated with fruit tree decline syndrome in Ontario, Canada.</title>
        <authorList>
            <person name="Sulman M."/>
            <person name="Ellouze W."/>
            <person name="Ilyukhin E."/>
        </authorList>
    </citation>
    <scope>NUCLEOTIDE SEQUENCE [LARGE SCALE GENOMIC DNA]</scope>
    <source>
        <strain evidence="8 9">M169</strain>
    </source>
</reference>
<evidence type="ECO:0000256" key="7">
    <source>
        <dbReference type="SAM" id="Phobius"/>
    </source>
</evidence>
<feature type="transmembrane region" description="Helical" evidence="7">
    <location>
        <begin position="194"/>
        <end position="216"/>
    </location>
</feature>
<dbReference type="InterPro" id="IPR020904">
    <property type="entry name" value="Sc_DH/Rdtase_CS"/>
</dbReference>
<sequence>MRLQNFLSSIRLSSTDKSVANIWINDDIRPLSPSRRTWTTWTFISFWLTNQIAISNWQLGGSLVATGLSVWQAVLATLIGKIIISLVAIFNGYVGATWHIGFPVVSRYVWGPYGAFLQIVQRIILSLVWFSVQSWTGGLCIAVILSAIFPSFHNLPNVFPESSHLETKQFVGWILFNVVMAPVLYIPPHKIKRLLLVFNLLAATTLVAMLIWSLAAAKGGGPLLSQGAKSMTSRDLGWSIVSGVTTVIGGIAVGLTNANDYSRFARRPGDQVFGQWFSIIFFGTIFPFLGCLAASATQGLWGEAIWNPPDMAQRWLDNDYSSSSRAGAFFAGVGLLACQVAINVVDNAYSAGMDLAGLFCSHVNIRRGAYIGLLLSVALCPWELLSSAAVFISVLSAYSVFLGPIIGIQICDYWLVRRQRLKLSDLYHPRRDGIYYFAGGFNPRSFAAWVLGFATQLPGFAANVTPGRVSVGGAWHELFYLAFPLGFAISFAAHYVLNRIWPPAGLGLVDEVDYYGSFTPDEALKLGFVPESEVVEGVHSDPESSGGGSSGIGLALTNHLATKNWHVFILDIQAPISPPPTESTTFLQTDISDWDQLASAFQTAHARFSRLDFVALNAGIDDRDDIFASISGDAARPPRRPNMLTFAVNLYGPYYGLKLAAHYMSLPSAQADNSNTTDTGGGGKVVITSSVAGFRAHPPNPQYSSSKYGLLGLSRAVAPAAAARAGIRVNCVCPAVVATGLAPPGLMEAFPASIVTPMATMMRAFDELGEFDRLARDGKETWISSGPNGAVVEVNLQELIYREEPEMDGDSNVDPGIAEAWRNVYEERNKRFAAMNQGG</sequence>
<dbReference type="Pfam" id="PF00106">
    <property type="entry name" value="adh_short"/>
    <property type="match status" value="1"/>
</dbReference>
<evidence type="ECO:0000256" key="3">
    <source>
        <dbReference type="ARBA" id="ARBA00022692"/>
    </source>
</evidence>
<feature type="transmembrane region" description="Helical" evidence="7">
    <location>
        <begin position="326"/>
        <end position="349"/>
    </location>
</feature>
<feature type="transmembrane region" description="Helical" evidence="7">
    <location>
        <begin position="127"/>
        <end position="150"/>
    </location>
</feature>
<evidence type="ECO:0000256" key="1">
    <source>
        <dbReference type="ARBA" id="ARBA00004141"/>
    </source>
</evidence>
<keyword evidence="3 7" id="KW-0812">Transmembrane</keyword>
<dbReference type="Gene3D" id="3.40.50.720">
    <property type="entry name" value="NAD(P)-binding Rossmann-like Domain"/>
    <property type="match status" value="1"/>
</dbReference>
<dbReference type="PROSITE" id="PS00061">
    <property type="entry name" value="ADH_SHORT"/>
    <property type="match status" value="1"/>
</dbReference>
<dbReference type="Pfam" id="PF02133">
    <property type="entry name" value="Transp_cyt_pur"/>
    <property type="match status" value="1"/>
</dbReference>
<dbReference type="InterPro" id="IPR045225">
    <property type="entry name" value="Uracil/uridine/allantoin_perm"/>
</dbReference>
<evidence type="ECO:0000313" key="9">
    <source>
        <dbReference type="Proteomes" id="UP001430848"/>
    </source>
</evidence>
<feature type="transmembrane region" description="Helical" evidence="7">
    <location>
        <begin position="170"/>
        <end position="187"/>
    </location>
</feature>
<name>A0ABR1PFG2_DIAER</name>
<dbReference type="PRINTS" id="PR00081">
    <property type="entry name" value="GDHRDH"/>
</dbReference>
<feature type="transmembrane region" description="Helical" evidence="7">
    <location>
        <begin position="398"/>
        <end position="415"/>
    </location>
</feature>
<keyword evidence="9" id="KW-1185">Reference proteome</keyword>
<accession>A0ABR1PFG2</accession>
<dbReference type="InterPro" id="IPR036291">
    <property type="entry name" value="NAD(P)-bd_dom_sf"/>
</dbReference>
<feature type="transmembrane region" description="Helical" evidence="7">
    <location>
        <begin position="478"/>
        <end position="497"/>
    </location>
</feature>
<dbReference type="NCBIfam" id="TIGR00800">
    <property type="entry name" value="ncs1"/>
    <property type="match status" value="1"/>
</dbReference>
<organism evidence="8 9">
    <name type="scientific">Diaporthe eres</name>
    <name type="common">Phomopsis oblonga</name>
    <dbReference type="NCBI Taxonomy" id="83184"/>
    <lineage>
        <taxon>Eukaryota</taxon>
        <taxon>Fungi</taxon>
        <taxon>Dikarya</taxon>
        <taxon>Ascomycota</taxon>
        <taxon>Pezizomycotina</taxon>
        <taxon>Sordariomycetes</taxon>
        <taxon>Sordariomycetidae</taxon>
        <taxon>Diaporthales</taxon>
        <taxon>Diaporthaceae</taxon>
        <taxon>Diaporthe</taxon>
        <taxon>Diaporthe eres species complex</taxon>
    </lineage>
</organism>
<evidence type="ECO:0008006" key="10">
    <source>
        <dbReference type="Google" id="ProtNLM"/>
    </source>
</evidence>
<gene>
    <name evidence="8" type="ORF">SLS63_003955</name>
</gene>